<comment type="caution">
    <text evidence="1">The sequence shown here is derived from an EMBL/GenBank/DDBJ whole genome shotgun (WGS) entry which is preliminary data.</text>
</comment>
<name>A0A094LQL3_9GAMM</name>
<dbReference type="AlphaFoldDB" id="A0A094LQL3"/>
<dbReference type="eggNOG" id="ENOG5032B62">
    <property type="taxonomic scope" value="Bacteria"/>
</dbReference>
<organism evidence="1 2">
    <name type="scientific">Shewanella mangrovi</name>
    <dbReference type="NCBI Taxonomy" id="1515746"/>
    <lineage>
        <taxon>Bacteria</taxon>
        <taxon>Pseudomonadati</taxon>
        <taxon>Pseudomonadota</taxon>
        <taxon>Gammaproteobacteria</taxon>
        <taxon>Alteromonadales</taxon>
        <taxon>Shewanellaceae</taxon>
        <taxon>Shewanella</taxon>
    </lineage>
</organism>
<protein>
    <submittedName>
        <fullName evidence="1">Uncharacterized protein</fullName>
    </submittedName>
</protein>
<dbReference type="EMBL" id="JPEO01000006">
    <property type="protein sequence ID" value="KFZ37463.1"/>
    <property type="molecule type" value="Genomic_DNA"/>
</dbReference>
<gene>
    <name evidence="1" type="ORF">HR45_10635</name>
</gene>
<dbReference type="RefSeq" id="WP_037442639.1">
    <property type="nucleotide sequence ID" value="NZ_JPEO01000006.1"/>
</dbReference>
<proteinExistence type="predicted"/>
<accession>A0A094LQL3</accession>
<keyword evidence="2" id="KW-1185">Reference proteome</keyword>
<evidence type="ECO:0000313" key="2">
    <source>
        <dbReference type="Proteomes" id="UP000029264"/>
    </source>
</evidence>
<dbReference type="Proteomes" id="UP000029264">
    <property type="component" value="Unassembled WGS sequence"/>
</dbReference>
<reference evidence="1 2" key="1">
    <citation type="submission" date="2014-06" db="EMBL/GenBank/DDBJ databases">
        <title>Shewanella sp. YQH10.</title>
        <authorList>
            <person name="Liu Y."/>
            <person name="Zeng R."/>
        </authorList>
    </citation>
    <scope>NUCLEOTIDE SEQUENCE [LARGE SCALE GENOMIC DNA]</scope>
    <source>
        <strain evidence="1 2">YQH10</strain>
    </source>
</reference>
<sequence length="63" mass="6420">MAISINSQAVTPNLDNGAVGVRVAQLAKQQQQAEGQIAVDLIEAAAPAPKPEGNLGNNIDVTV</sequence>
<evidence type="ECO:0000313" key="1">
    <source>
        <dbReference type="EMBL" id="KFZ37463.1"/>
    </source>
</evidence>